<proteinExistence type="predicted"/>
<feature type="region of interest" description="Disordered" evidence="1">
    <location>
        <begin position="633"/>
        <end position="701"/>
    </location>
</feature>
<organism evidence="2 3">
    <name type="scientific">Candidatus Niyogibacteria bacterium RIFCSPLOWO2_02_FULL_45_13</name>
    <dbReference type="NCBI Taxonomy" id="1801725"/>
    <lineage>
        <taxon>Bacteria</taxon>
        <taxon>Candidatus Niyogiibacteriota</taxon>
    </lineage>
</organism>
<dbReference type="STRING" id="1801725.A3J00_03060"/>
<comment type="caution">
    <text evidence="2">The sequence shown here is derived from an EMBL/GenBank/DDBJ whole genome shotgun (WGS) entry which is preliminary data.</text>
</comment>
<evidence type="ECO:0000313" key="2">
    <source>
        <dbReference type="EMBL" id="OGZ30320.1"/>
    </source>
</evidence>
<reference evidence="2 3" key="1">
    <citation type="journal article" date="2016" name="Nat. Commun.">
        <title>Thousands of microbial genomes shed light on interconnected biogeochemical processes in an aquifer system.</title>
        <authorList>
            <person name="Anantharaman K."/>
            <person name="Brown C.T."/>
            <person name="Hug L.A."/>
            <person name="Sharon I."/>
            <person name="Castelle C.J."/>
            <person name="Probst A.J."/>
            <person name="Thomas B.C."/>
            <person name="Singh A."/>
            <person name="Wilkins M.J."/>
            <person name="Karaoz U."/>
            <person name="Brodie E.L."/>
            <person name="Williams K.H."/>
            <person name="Hubbard S.S."/>
            <person name="Banfield J.F."/>
        </authorList>
    </citation>
    <scope>NUCLEOTIDE SEQUENCE [LARGE SCALE GENOMIC DNA]</scope>
</reference>
<accession>A0A1G2EY57</accession>
<protein>
    <submittedName>
        <fullName evidence="2">Uncharacterized protein</fullName>
    </submittedName>
</protein>
<feature type="compositionally biased region" description="Polar residues" evidence="1">
    <location>
        <begin position="685"/>
        <end position="698"/>
    </location>
</feature>
<dbReference type="Proteomes" id="UP000178428">
    <property type="component" value="Unassembled WGS sequence"/>
</dbReference>
<feature type="compositionally biased region" description="Low complexity" evidence="1">
    <location>
        <begin position="659"/>
        <end position="676"/>
    </location>
</feature>
<name>A0A1G2EY57_9BACT</name>
<sequence length="810" mass="89960">MKSAQLILLFFISFVMVGVLFTAKPAFAVTSEEITSLSEGLGSNSGMIASAAELAGADSELVKKFQLGVKYGEFAVRLKQGDYWGVAVDFVKFELEQEIDELTESASEKLLSAGAQRLVGVFTALKDAGIWLGERALDWRFNEGVEVGYRLYKENGGDPEFMGGWWGYYAKAKLRDIGDFPEWMDKFAKVYALEKQLTATPPTTIDIVATEKTIKKTAIVHFFKLKYPGIGSNVAEELADAIVNKSGKAAIKQIVEKYKNHLEKLTAAGAEGGAVSSGDICEGAKDEQKDCLAKLQELVERKNKVLSNEIEYWEYSRTATGIYPGGPGIGMPEEGSAGANNLINFKKSQERAIASAYEIQFGQEIRDITDSFTANKNAFQNLKSDFKDIPKEGDHWNTPSYRVSVNTGFGRFFNNVYNTIFHYGSFDYEDFKSGDAQKHYEEYLESEPKANAADDARANHLKAYLSRANGLVRGLTFLQNRINSLISSAESAKGVFSYGQVTIDDLKKIVSEIDELKEDIQFGERPWWSFWRQGVGGIDSASEAIKEMESDKKARESSIDQLKKDYTLAFKTYEGEEKQRELEKQKQAEEERKAAAEKEAQALQKQKAEEDAVKQERALQEAEKKAVAEQIRLEQQNRDKAFNVPFGESQKTTPSKSVPTTGATPTPTPQTKTVSPTPQPPTQTKSARPSGMTSNLPSGQGYVPNEYEEMAGFSFIAGWKADMMVSDFFWNDDGVYTVNGALDLGSKSLDDVTSVPTSGYAQDPYQPEVGHVYAIKTRDSKYGIIQIGSIEVGRQLNFFWRYQPDGSTSF</sequence>
<gene>
    <name evidence="2" type="ORF">A3J00_03060</name>
</gene>
<feature type="compositionally biased region" description="Polar residues" evidence="1">
    <location>
        <begin position="649"/>
        <end position="658"/>
    </location>
</feature>
<dbReference type="EMBL" id="MHMR01000024">
    <property type="protein sequence ID" value="OGZ30320.1"/>
    <property type="molecule type" value="Genomic_DNA"/>
</dbReference>
<evidence type="ECO:0000256" key="1">
    <source>
        <dbReference type="SAM" id="MobiDB-lite"/>
    </source>
</evidence>
<dbReference type="AlphaFoldDB" id="A0A1G2EY57"/>
<evidence type="ECO:0000313" key="3">
    <source>
        <dbReference type="Proteomes" id="UP000178428"/>
    </source>
</evidence>
<feature type="region of interest" description="Disordered" evidence="1">
    <location>
        <begin position="577"/>
        <end position="609"/>
    </location>
</feature>